<name>A0A8C5EU63_GOUWI</name>
<reference evidence="23" key="3">
    <citation type="submission" date="2025-09" db="UniProtKB">
        <authorList>
            <consortium name="Ensembl"/>
        </authorList>
    </citation>
    <scope>IDENTIFICATION</scope>
</reference>
<reference evidence="23" key="1">
    <citation type="submission" date="2020-06" db="EMBL/GenBank/DDBJ databases">
        <authorList>
            <consortium name="Wellcome Sanger Institute Data Sharing"/>
        </authorList>
    </citation>
    <scope>NUCLEOTIDE SEQUENCE [LARGE SCALE GENOMIC DNA]</scope>
</reference>
<dbReference type="GO" id="GO:0004888">
    <property type="term" value="F:transmembrane signaling receptor activity"/>
    <property type="evidence" value="ECO:0007669"/>
    <property type="project" value="InterPro"/>
</dbReference>
<dbReference type="InterPro" id="IPR006201">
    <property type="entry name" value="Neur_channel"/>
</dbReference>
<dbReference type="Ensembl" id="ENSGWIT00000024126.1">
    <property type="protein sequence ID" value="ENSGWIP00000022008.1"/>
    <property type="gene ID" value="ENSGWIG00000011835.1"/>
</dbReference>
<keyword evidence="24" id="KW-1185">Reference proteome</keyword>
<dbReference type="Pfam" id="PF02931">
    <property type="entry name" value="Neur_chan_LBD"/>
    <property type="match status" value="1"/>
</dbReference>
<dbReference type="InterPro" id="IPR036734">
    <property type="entry name" value="Neur_chan_lig-bd_sf"/>
</dbReference>
<feature type="transmembrane region" description="Helical" evidence="20">
    <location>
        <begin position="433"/>
        <end position="457"/>
    </location>
</feature>
<proteinExistence type="inferred from homology"/>
<comment type="similarity">
    <text evidence="20">Belongs to the ligand-gated ion channel (TC 1.A.9) family.</text>
</comment>
<evidence type="ECO:0000256" key="15">
    <source>
        <dbReference type="ARBA" id="ARBA00034104"/>
    </source>
</evidence>
<keyword evidence="2" id="KW-1003">Cell membrane</keyword>
<feature type="signal peptide" evidence="20">
    <location>
        <begin position="1"/>
        <end position="22"/>
    </location>
</feature>
<keyword evidence="10" id="KW-0675">Receptor</keyword>
<evidence type="ECO:0000256" key="10">
    <source>
        <dbReference type="ARBA" id="ARBA00023170"/>
    </source>
</evidence>
<evidence type="ECO:0000313" key="24">
    <source>
        <dbReference type="Proteomes" id="UP000694680"/>
    </source>
</evidence>
<gene>
    <name evidence="23" type="primary">LOC114468533</name>
</gene>
<keyword evidence="3 20" id="KW-0812">Transmembrane</keyword>
<feature type="domain" description="Neurotransmitter-gated ion-channel ligand-binding" evidence="21">
    <location>
        <begin position="55"/>
        <end position="250"/>
    </location>
</feature>
<keyword evidence="11" id="KW-0325">Glycoprotein</keyword>
<keyword evidence="9" id="KW-1015">Disulfide bond</keyword>
<dbReference type="Gene3D" id="2.70.170.10">
    <property type="entry name" value="Neurotransmitter-gated ion-channel ligand-binding domain"/>
    <property type="match status" value="1"/>
</dbReference>
<comment type="catalytic activity">
    <reaction evidence="18">
        <text>Ca(2+)(in) = Ca(2+)(out)</text>
        <dbReference type="Rhea" id="RHEA:29671"/>
        <dbReference type="ChEBI" id="CHEBI:29108"/>
    </reaction>
</comment>
<dbReference type="PROSITE" id="PS00236">
    <property type="entry name" value="NEUROTR_ION_CHANNEL"/>
    <property type="match status" value="1"/>
</dbReference>
<dbReference type="PRINTS" id="PR00252">
    <property type="entry name" value="NRIONCHANNEL"/>
</dbReference>
<keyword evidence="7 20" id="KW-0406">Ion transport</keyword>
<evidence type="ECO:0000256" key="6">
    <source>
        <dbReference type="ARBA" id="ARBA00023018"/>
    </source>
</evidence>
<evidence type="ECO:0000256" key="1">
    <source>
        <dbReference type="ARBA" id="ARBA00022448"/>
    </source>
</evidence>
<evidence type="ECO:0000256" key="20">
    <source>
        <dbReference type="RuleBase" id="RU000687"/>
    </source>
</evidence>
<evidence type="ECO:0000256" key="18">
    <source>
        <dbReference type="ARBA" id="ARBA00036634"/>
    </source>
</evidence>
<dbReference type="SUPFAM" id="SSF90112">
    <property type="entry name" value="Neurotransmitter-gated ion-channel transmembrane pore"/>
    <property type="match status" value="1"/>
</dbReference>
<dbReference type="Pfam" id="PF02932">
    <property type="entry name" value="Neur_chan_memb"/>
    <property type="match status" value="1"/>
</dbReference>
<evidence type="ECO:0000256" key="16">
    <source>
        <dbReference type="ARBA" id="ARBA00034430"/>
    </source>
</evidence>
<feature type="transmembrane region" description="Helical" evidence="20">
    <location>
        <begin position="286"/>
        <end position="303"/>
    </location>
</feature>
<evidence type="ECO:0000313" key="23">
    <source>
        <dbReference type="Ensembl" id="ENSGWIP00000022008.1"/>
    </source>
</evidence>
<dbReference type="InterPro" id="IPR018000">
    <property type="entry name" value="Neurotransmitter_ion_chnl_CS"/>
</dbReference>
<evidence type="ECO:0000256" key="13">
    <source>
        <dbReference type="ARBA" id="ARBA00023286"/>
    </source>
</evidence>
<comment type="function">
    <text evidence="19">Forms serotonin (5-hydroxytryptamine/5-HT3)-activated cation-selective channel complexes, which when activated cause fast, depolarizing responses in neurons.</text>
</comment>
<evidence type="ECO:0000256" key="4">
    <source>
        <dbReference type="ARBA" id="ARBA00022729"/>
    </source>
</evidence>
<evidence type="ECO:0000256" key="8">
    <source>
        <dbReference type="ARBA" id="ARBA00023136"/>
    </source>
</evidence>
<reference evidence="23" key="2">
    <citation type="submission" date="2025-08" db="UniProtKB">
        <authorList>
            <consortium name="Ensembl"/>
        </authorList>
    </citation>
    <scope>IDENTIFICATION</scope>
</reference>
<evidence type="ECO:0000256" key="7">
    <source>
        <dbReference type="ARBA" id="ARBA00023065"/>
    </source>
</evidence>
<dbReference type="InterPro" id="IPR006029">
    <property type="entry name" value="Neurotrans-gated_channel_TM"/>
</dbReference>
<keyword evidence="8 20" id="KW-0472">Membrane</keyword>
<evidence type="ECO:0000259" key="21">
    <source>
        <dbReference type="Pfam" id="PF02931"/>
    </source>
</evidence>
<keyword evidence="14 20" id="KW-0407">Ion channel</keyword>
<dbReference type="GO" id="GO:0005230">
    <property type="term" value="F:extracellular ligand-gated monoatomic ion channel activity"/>
    <property type="evidence" value="ECO:0007669"/>
    <property type="project" value="InterPro"/>
</dbReference>
<evidence type="ECO:0000256" key="17">
    <source>
        <dbReference type="ARBA" id="ARBA00036239"/>
    </source>
</evidence>
<evidence type="ECO:0000256" key="19">
    <source>
        <dbReference type="ARBA" id="ARBA00037540"/>
    </source>
</evidence>
<feature type="transmembrane region" description="Helical" evidence="20">
    <location>
        <begin position="251"/>
        <end position="274"/>
    </location>
</feature>
<evidence type="ECO:0000256" key="9">
    <source>
        <dbReference type="ARBA" id="ARBA00023157"/>
    </source>
</evidence>
<keyword evidence="5 20" id="KW-1133">Transmembrane helix</keyword>
<evidence type="ECO:0000259" key="22">
    <source>
        <dbReference type="Pfam" id="PF02932"/>
    </source>
</evidence>
<dbReference type="GO" id="GO:0045211">
    <property type="term" value="C:postsynaptic membrane"/>
    <property type="evidence" value="ECO:0007669"/>
    <property type="project" value="UniProtKB-SubCell"/>
</dbReference>
<dbReference type="FunFam" id="2.70.170.10:FF:000017">
    <property type="entry name" value="5-hydroxytryptamine receptor 3A"/>
    <property type="match status" value="1"/>
</dbReference>
<dbReference type="AlphaFoldDB" id="A0A8C5EU63"/>
<keyword evidence="1 20" id="KW-0813">Transport</keyword>
<evidence type="ECO:0000256" key="14">
    <source>
        <dbReference type="ARBA" id="ARBA00023303"/>
    </source>
</evidence>
<dbReference type="SUPFAM" id="SSF63712">
    <property type="entry name" value="Nicotinic receptor ligand binding domain-like"/>
    <property type="match status" value="1"/>
</dbReference>
<organism evidence="23 24">
    <name type="scientific">Gouania willdenowi</name>
    <name type="common">Blunt-snouted clingfish</name>
    <name type="synonym">Lepadogaster willdenowi</name>
    <dbReference type="NCBI Taxonomy" id="441366"/>
    <lineage>
        <taxon>Eukaryota</taxon>
        <taxon>Metazoa</taxon>
        <taxon>Chordata</taxon>
        <taxon>Craniata</taxon>
        <taxon>Vertebrata</taxon>
        <taxon>Euteleostomi</taxon>
        <taxon>Actinopterygii</taxon>
        <taxon>Neopterygii</taxon>
        <taxon>Teleostei</taxon>
        <taxon>Neoteleostei</taxon>
        <taxon>Acanthomorphata</taxon>
        <taxon>Ovalentaria</taxon>
        <taxon>Blenniimorphae</taxon>
        <taxon>Blenniiformes</taxon>
        <taxon>Gobiesocoidei</taxon>
        <taxon>Gobiesocidae</taxon>
        <taxon>Gobiesocinae</taxon>
        <taxon>Gouania</taxon>
    </lineage>
</organism>
<comment type="catalytic activity">
    <reaction evidence="16">
        <text>K(+)(in) = K(+)(out)</text>
        <dbReference type="Rhea" id="RHEA:29463"/>
        <dbReference type="ChEBI" id="CHEBI:29103"/>
    </reaction>
</comment>
<dbReference type="PANTHER" id="PTHR18945">
    <property type="entry name" value="NEUROTRANSMITTER GATED ION CHANNEL"/>
    <property type="match status" value="1"/>
</dbReference>
<feature type="domain" description="Neurotransmitter-gated ion-channel transmembrane" evidence="22">
    <location>
        <begin position="258"/>
        <end position="337"/>
    </location>
</feature>
<dbReference type="OrthoDB" id="6097796at2759"/>
<evidence type="ECO:0000256" key="2">
    <source>
        <dbReference type="ARBA" id="ARBA00022475"/>
    </source>
</evidence>
<dbReference type="InterPro" id="IPR038050">
    <property type="entry name" value="Neuro_actylchol_rec"/>
</dbReference>
<sequence length="463" mass="53034">MEAVRMTGLLLSVACLMSHTTGVPSTPSTPSSSDCTYMSLLNHLGLINTNVTLQAIRPVKNWTTSTIVWLDMLIFGILEVDEKLQTVTNHIWLSISWENEFLAWNPADFCGISMISVLRSNLWLPDIGIQEDTTDTSSVHVGQFVNVYPNGTIRTELRQKLTYTCQLNLLMFPFDRQNCKITFLSHSANSNTLLLGTLFNDTKLSTLSDRIVITRGEWSLIDIQTKYCLISPNHTDKCKLTYEVCFERKPLLYVINFIIPLFYLLILDLTSFFISEARGEKMSFKITILLSISVLLLILKDLLPSTEDNLPHIASYCIGIFALVGISVLESMLVTFLVDLDNYCGAIKNQKEEEEEEDHPLEVEYFKSGSMELDEKVQENPGKVFLPLEALSDHDVLKKILEEVRGFRRTSGKKKKTTTTKKKKKTYKHLAEVLDHLFFFFYFVTVTVFLIYMYMIWMRNLLD</sequence>
<feature type="transmembrane region" description="Helical" evidence="20">
    <location>
        <begin position="309"/>
        <end position="329"/>
    </location>
</feature>
<comment type="catalytic activity">
    <reaction evidence="17">
        <text>Na(+)(in) = Na(+)(out)</text>
        <dbReference type="Rhea" id="RHEA:34963"/>
        <dbReference type="ChEBI" id="CHEBI:29101"/>
    </reaction>
</comment>
<dbReference type="Gene3D" id="1.20.58.390">
    <property type="entry name" value="Neurotransmitter-gated ion-channel transmembrane domain"/>
    <property type="match status" value="1"/>
</dbReference>
<dbReference type="InterPro" id="IPR006202">
    <property type="entry name" value="Neur_chan_lig-bd"/>
</dbReference>
<keyword evidence="4 20" id="KW-0732">Signal</keyword>
<evidence type="ECO:0000256" key="11">
    <source>
        <dbReference type="ARBA" id="ARBA00023180"/>
    </source>
</evidence>
<keyword evidence="12" id="KW-0628">Postsynaptic cell membrane</keyword>
<dbReference type="GeneID" id="114468533"/>
<dbReference type="Proteomes" id="UP000694680">
    <property type="component" value="Chromosome 8"/>
</dbReference>
<protein>
    <submittedName>
        <fullName evidence="23">5-hydroxytryptamine receptor 3A-like</fullName>
    </submittedName>
</protein>
<dbReference type="InterPro" id="IPR036719">
    <property type="entry name" value="Neuro-gated_channel_TM_sf"/>
</dbReference>
<evidence type="ECO:0000256" key="3">
    <source>
        <dbReference type="ARBA" id="ARBA00022692"/>
    </source>
</evidence>
<comment type="subcellular location">
    <subcellularLocation>
        <location evidence="15">Postsynaptic cell membrane</location>
        <topology evidence="15">Multi-pass membrane protein</topology>
    </subcellularLocation>
</comment>
<dbReference type="RefSeq" id="XP_028311298.1">
    <property type="nucleotide sequence ID" value="XM_028455497.1"/>
</dbReference>
<evidence type="ECO:0000256" key="5">
    <source>
        <dbReference type="ARBA" id="ARBA00022989"/>
    </source>
</evidence>
<accession>A0A8C5EU63</accession>
<keyword evidence="13" id="KW-1071">Ligand-gated ion channel</keyword>
<feature type="chain" id="PRO_5034262938" evidence="20">
    <location>
        <begin position="23"/>
        <end position="463"/>
    </location>
</feature>
<evidence type="ECO:0000256" key="12">
    <source>
        <dbReference type="ARBA" id="ARBA00023257"/>
    </source>
</evidence>
<keyword evidence="6" id="KW-0770">Synapse</keyword>